<dbReference type="Gene3D" id="1.20.1280.50">
    <property type="match status" value="1"/>
</dbReference>
<dbReference type="PROSITE" id="PS50181">
    <property type="entry name" value="FBOX"/>
    <property type="match status" value="1"/>
</dbReference>
<dbReference type="OMA" id="ECHAYEL"/>
<feature type="domain" description="F-box" evidence="1">
    <location>
        <begin position="1"/>
        <end position="49"/>
    </location>
</feature>
<protein>
    <recommendedName>
        <fullName evidence="1">F-box domain-containing protein</fullName>
    </recommendedName>
</protein>
<dbReference type="EMBL" id="JH795862">
    <property type="protein sequence ID" value="EJU02425.1"/>
    <property type="molecule type" value="Genomic_DNA"/>
</dbReference>
<accession>M5G2I5</accession>
<dbReference type="InterPro" id="IPR036047">
    <property type="entry name" value="F-box-like_dom_sf"/>
</dbReference>
<dbReference type="OrthoDB" id="2745718at2759"/>
<dbReference type="AlphaFoldDB" id="M5G2I5"/>
<reference evidence="2 3" key="1">
    <citation type="journal article" date="2012" name="Science">
        <title>The Paleozoic origin of enzymatic lignin decomposition reconstructed from 31 fungal genomes.</title>
        <authorList>
            <person name="Floudas D."/>
            <person name="Binder M."/>
            <person name="Riley R."/>
            <person name="Barry K."/>
            <person name="Blanchette R.A."/>
            <person name="Henrissat B."/>
            <person name="Martinez A.T."/>
            <person name="Otillar R."/>
            <person name="Spatafora J.W."/>
            <person name="Yadav J.S."/>
            <person name="Aerts A."/>
            <person name="Benoit I."/>
            <person name="Boyd A."/>
            <person name="Carlson A."/>
            <person name="Copeland A."/>
            <person name="Coutinho P.M."/>
            <person name="de Vries R.P."/>
            <person name="Ferreira P."/>
            <person name="Findley K."/>
            <person name="Foster B."/>
            <person name="Gaskell J."/>
            <person name="Glotzer D."/>
            <person name="Gorecki P."/>
            <person name="Heitman J."/>
            <person name="Hesse C."/>
            <person name="Hori C."/>
            <person name="Igarashi K."/>
            <person name="Jurgens J.A."/>
            <person name="Kallen N."/>
            <person name="Kersten P."/>
            <person name="Kohler A."/>
            <person name="Kuees U."/>
            <person name="Kumar T.K.A."/>
            <person name="Kuo A."/>
            <person name="LaButti K."/>
            <person name="Larrondo L.F."/>
            <person name="Lindquist E."/>
            <person name="Ling A."/>
            <person name="Lombard V."/>
            <person name="Lucas S."/>
            <person name="Lundell T."/>
            <person name="Martin R."/>
            <person name="McLaughlin D.J."/>
            <person name="Morgenstern I."/>
            <person name="Morin E."/>
            <person name="Murat C."/>
            <person name="Nagy L.G."/>
            <person name="Nolan M."/>
            <person name="Ohm R.A."/>
            <person name="Patyshakuliyeva A."/>
            <person name="Rokas A."/>
            <person name="Ruiz-Duenas F.J."/>
            <person name="Sabat G."/>
            <person name="Salamov A."/>
            <person name="Samejima M."/>
            <person name="Schmutz J."/>
            <person name="Slot J.C."/>
            <person name="St John F."/>
            <person name="Stenlid J."/>
            <person name="Sun H."/>
            <person name="Sun S."/>
            <person name="Syed K."/>
            <person name="Tsang A."/>
            <person name="Wiebenga A."/>
            <person name="Young D."/>
            <person name="Pisabarro A."/>
            <person name="Eastwood D.C."/>
            <person name="Martin F."/>
            <person name="Cullen D."/>
            <person name="Grigoriev I.V."/>
            <person name="Hibbett D.S."/>
        </authorList>
    </citation>
    <scope>NUCLEOTIDE SEQUENCE [LARGE SCALE GENOMIC DNA]</scope>
    <source>
        <strain evidence="2 3">DJM-731 SS1</strain>
    </source>
</reference>
<dbReference type="HOGENOM" id="CLU_007279_3_1_1"/>
<dbReference type="CDD" id="cd09917">
    <property type="entry name" value="F-box_SF"/>
    <property type="match status" value="1"/>
</dbReference>
<dbReference type="RefSeq" id="XP_040629319.1">
    <property type="nucleotide sequence ID" value="XM_040770138.1"/>
</dbReference>
<dbReference type="Proteomes" id="UP000030653">
    <property type="component" value="Unassembled WGS sequence"/>
</dbReference>
<organism evidence="2 3">
    <name type="scientific">Dacryopinax primogenitus (strain DJM 731)</name>
    <name type="common">Brown rot fungus</name>
    <dbReference type="NCBI Taxonomy" id="1858805"/>
    <lineage>
        <taxon>Eukaryota</taxon>
        <taxon>Fungi</taxon>
        <taxon>Dikarya</taxon>
        <taxon>Basidiomycota</taxon>
        <taxon>Agaricomycotina</taxon>
        <taxon>Dacrymycetes</taxon>
        <taxon>Dacrymycetales</taxon>
        <taxon>Dacrymycetaceae</taxon>
        <taxon>Dacryopinax</taxon>
    </lineage>
</organism>
<dbReference type="InterPro" id="IPR001810">
    <property type="entry name" value="F-box_dom"/>
</dbReference>
<gene>
    <name evidence="2" type="ORF">DACRYDRAFT_116112</name>
</gene>
<proteinExistence type="predicted"/>
<dbReference type="SUPFAM" id="SSF81383">
    <property type="entry name" value="F-box domain"/>
    <property type="match status" value="1"/>
</dbReference>
<dbReference type="GeneID" id="63685200"/>
<evidence type="ECO:0000313" key="2">
    <source>
        <dbReference type="EMBL" id="EJU02425.1"/>
    </source>
</evidence>
<sequence>MDVIKAFPSELLLHIIDFVEWRDLLQLASTCNFFYSLVQQTFALQYRIELGVYGLTDRGHGPHSPYPKRLKHLCDFQSNWRTATFPRILEVSFPCTRDGWTYELQKGIFARNPQTAETHIHLRQLDNLQPHPLAEQSIVTYDLKWDYLPMGWTIHSIQIAGDFLGVLFDPRSFVDGDKIVIWNWRTGKVVAELPSTRLVGLDSFALLSSRILIVPDARGGSINVFLLDPSTSCPVRLKCFALPRLAVDRRMERILCRSDPVSSAIPVSSPLPRTPEQHYKLSPTPVYQMEGNARLLCFMINIWKFDADVIDTLHLFTPLSTFLPSSSADLTSGEIKYIAWKDWGPKQTRVLGVPILSRNPFVTFIHGHRFVMANHDVDEAGIPLATSSGYMRIFDFNQLAIRRDLLRGVNAEDITLEETILTKEHSFGTIDVITSLPFRCVTKRLDVPSYQALMVDGENVVTLSVQGAGTNDARDLLSIHQVGPLE</sequence>
<evidence type="ECO:0000313" key="3">
    <source>
        <dbReference type="Proteomes" id="UP000030653"/>
    </source>
</evidence>
<name>M5G2I5_DACPD</name>
<keyword evidence="3" id="KW-1185">Reference proteome</keyword>
<evidence type="ECO:0000259" key="1">
    <source>
        <dbReference type="PROSITE" id="PS50181"/>
    </source>
</evidence>